<name>A0ACC2PLM2_9HYME</name>
<reference evidence="1" key="1">
    <citation type="submission" date="2023-04" db="EMBL/GenBank/DDBJ databases">
        <title>A chromosome-level genome assembly of the parasitoid wasp Eretmocerus hayati.</title>
        <authorList>
            <person name="Zhong Y."/>
            <person name="Liu S."/>
            <person name="Liu Y."/>
        </authorList>
    </citation>
    <scope>NUCLEOTIDE SEQUENCE</scope>
    <source>
        <strain evidence="1">ZJU_SS_LIU_2023</strain>
    </source>
</reference>
<organism evidence="1 2">
    <name type="scientific">Eretmocerus hayati</name>
    <dbReference type="NCBI Taxonomy" id="131215"/>
    <lineage>
        <taxon>Eukaryota</taxon>
        <taxon>Metazoa</taxon>
        <taxon>Ecdysozoa</taxon>
        <taxon>Arthropoda</taxon>
        <taxon>Hexapoda</taxon>
        <taxon>Insecta</taxon>
        <taxon>Pterygota</taxon>
        <taxon>Neoptera</taxon>
        <taxon>Endopterygota</taxon>
        <taxon>Hymenoptera</taxon>
        <taxon>Apocrita</taxon>
        <taxon>Proctotrupomorpha</taxon>
        <taxon>Chalcidoidea</taxon>
        <taxon>Aphelinidae</taxon>
        <taxon>Aphelininae</taxon>
        <taxon>Eretmocerus</taxon>
    </lineage>
</organism>
<evidence type="ECO:0000313" key="2">
    <source>
        <dbReference type="Proteomes" id="UP001239111"/>
    </source>
</evidence>
<comment type="caution">
    <text evidence="1">The sequence shown here is derived from an EMBL/GenBank/DDBJ whole genome shotgun (WGS) entry which is preliminary data.</text>
</comment>
<protein>
    <submittedName>
        <fullName evidence="1">Uncharacterized protein</fullName>
    </submittedName>
</protein>
<accession>A0ACC2PLM2</accession>
<evidence type="ECO:0000313" key="1">
    <source>
        <dbReference type="EMBL" id="KAJ8684381.1"/>
    </source>
</evidence>
<dbReference type="Proteomes" id="UP001239111">
    <property type="component" value="Chromosome 1"/>
</dbReference>
<keyword evidence="2" id="KW-1185">Reference proteome</keyword>
<dbReference type="EMBL" id="CM056741">
    <property type="protein sequence ID" value="KAJ8684381.1"/>
    <property type="molecule type" value="Genomic_DNA"/>
</dbReference>
<proteinExistence type="predicted"/>
<gene>
    <name evidence="1" type="ORF">QAD02_020173</name>
</gene>
<sequence>MCHQVISVENDASPASPESKDEEQKDSVTAEDRISSSYGAPAEDYGPPPGSNYDSPRPQYGPPELTGDYRPTKVYEPPPAEQPPPSFNPPKSFSSYGPPSKPKPQYGPPKPTYGPPKPQYGPPKPQYGPPKPQYGPPKPQYGPPKPQYGPPKPQYGPPKPQYGPPKPQYGPPKPQYGPPKPQYGPPKPQYGPPKPQYGPPKPEYGPPKPEYGPPKPEYGPPKPEYGPPKPEYGPPKPPQPQYGPPTGGFSDAPAAHGPPIPLSIEQYGPPNKPVLPFISRPQDDYGPPPSAPQQEYSHPSSGGSFNSHLAPPPGVGAPPTPPDIKYDGWQPIAGHISAPNQQQSISNDYGPPISSNNNGASFPNDQPSGEYGAPLDGRNPTSGGGFSSDAAPSFPVVTNPNVPSDSYGVPLNNPDDHNLKSSVSQSTVSHENDGLPPPALPQFEPLHNNQPPIDTTSFNNVHQSSIGFPGSANADSLAIVKTVGYELLSNPGASGNQVSSGTFNGHSGIQLSDSYGAPSFGVPASPGRDDFSQQQLPSPAGKYGAPSFSSTGHFPPQGHRGGSSFNHFGLDSFKGHGNYRNRNRGSYKSPALSNAFIPPRRPPMKFRDSVPAGLVSNLNKYLPPPSPHKTFGPSSIQSQQLPHIGSSGSFHGASNSFSADSHSQSSAFNNNAALAAPNVNYGTPLTFNSFNTPSPALTYGAPNFVPPSSIGGSGNLYQGVDNSFSTTYGLPGANEVGRDCQGHGGSFQYNLDPTLTGYSNQHAADILAASPNFDNQQQSILNESPNAYLTPKVNELELQKTEESQGGLRDSYGNPIVNSYTAADQSNAAAVNHEQRALSQVAVEASNNFNSLQGDLSPQGAEAVSAEALTAALTAQGYHSNPTNIVPSNEVDATQFLKSYEGDQALALAQTLTGNGDGFQIQGSQGTYTLQIQPAGGGLGTANSDGDVRHEQVLSNGLLNNILAAIEQQTGNSQHRVQGEQKSIGFERSHSVDLNQAASSQDTSVQSSLSRGDTSNNGAEAADDQKSSASEESKVALYFNTKQESNASNDSERMVEKSDEEGKEKNGQS</sequence>